<proteinExistence type="predicted"/>
<name>A0A7W8ZRR7_9SPHI</name>
<comment type="caution">
    <text evidence="1">The sequence shown here is derived from an EMBL/GenBank/DDBJ whole genome shotgun (WGS) entry which is preliminary data.</text>
</comment>
<accession>A0A7W8ZRR7</accession>
<dbReference type="AlphaFoldDB" id="A0A7W8ZRR7"/>
<dbReference type="Proteomes" id="UP000537204">
    <property type="component" value="Unassembled WGS sequence"/>
</dbReference>
<evidence type="ECO:0000313" key="1">
    <source>
        <dbReference type="EMBL" id="MBB5638657.1"/>
    </source>
</evidence>
<gene>
    <name evidence="1" type="ORF">HDE68_004589</name>
</gene>
<reference evidence="1 2" key="1">
    <citation type="submission" date="2020-08" db="EMBL/GenBank/DDBJ databases">
        <title>Genomic Encyclopedia of Type Strains, Phase IV (KMG-V): Genome sequencing to study the core and pangenomes of soil and plant-associated prokaryotes.</title>
        <authorList>
            <person name="Whitman W."/>
        </authorList>
    </citation>
    <scope>NUCLEOTIDE SEQUENCE [LARGE SCALE GENOMIC DNA]</scope>
    <source>
        <strain evidence="1 2">S3M1</strain>
    </source>
</reference>
<dbReference type="EMBL" id="JACHCE010000009">
    <property type="protein sequence ID" value="MBB5638657.1"/>
    <property type="molecule type" value="Genomic_DNA"/>
</dbReference>
<organism evidence="1 2">
    <name type="scientific">Pedobacter cryoconitis</name>
    <dbReference type="NCBI Taxonomy" id="188932"/>
    <lineage>
        <taxon>Bacteria</taxon>
        <taxon>Pseudomonadati</taxon>
        <taxon>Bacteroidota</taxon>
        <taxon>Sphingobacteriia</taxon>
        <taxon>Sphingobacteriales</taxon>
        <taxon>Sphingobacteriaceae</taxon>
        <taxon>Pedobacter</taxon>
    </lineage>
</organism>
<sequence>MVNWNKMLVFLANADLNRQKLNKLFSVVKSLFLEAKYNLLEKP</sequence>
<evidence type="ECO:0000313" key="2">
    <source>
        <dbReference type="Proteomes" id="UP000537204"/>
    </source>
</evidence>
<protein>
    <submittedName>
        <fullName evidence="1">Uncharacterized protein</fullName>
    </submittedName>
</protein>